<dbReference type="EMBL" id="AFBQ01000092">
    <property type="protein sequence ID" value="EHY31925.1"/>
    <property type="molecule type" value="Genomic_DNA"/>
</dbReference>
<dbReference type="Proteomes" id="UP000004956">
    <property type="component" value="Unassembled WGS sequence"/>
</dbReference>
<dbReference type="HAMAP" id="MF_01114">
    <property type="entry name" value="RecX"/>
    <property type="match status" value="1"/>
</dbReference>
<comment type="caution">
    <text evidence="9">The sequence shown here is derived from an EMBL/GenBank/DDBJ whole genome shotgun (WGS) entry which is preliminary data.</text>
</comment>
<sequence length="364" mass="40669">MEVLFDDDDLEPVPEAPKREKTPAVKPAASRRKPAPPEPEWEEASLFGVELEPHFGAAKPAPAVAAEPRTPQAPQAPAAPRWEDGPARERPLMAPERRTPAPRPPVKGAAASMSTPAAKKPRRNAEGAFEETDADGRTIVRDEHTCRDPELLKELRRRSRVRKAAPAPEPDADGWVVEREVEDPFAENPFADDAEDEAPAGKKSGARQTKSLAGRAVAMLARRDYSEKELRAKLALKLEPGETAKDVDEAVAKLKEHGLLSDERFAKSRARVRAQRSGDLAIRRELRMLGLDRDVVDAAMEEIEDTEDVRCARLWRRRFGEPPADRKERERQIRYLAYRGFAMGVIMKVIRGEVEIPEEEPFSL</sequence>
<dbReference type="AlphaFoldDB" id="H3KD86"/>
<reference evidence="9 10" key="1">
    <citation type="submission" date="2011-11" db="EMBL/GenBank/DDBJ databases">
        <authorList>
            <person name="Weinstock G."/>
            <person name="Sodergren E."/>
            <person name="Clifton S."/>
            <person name="Fulton L."/>
            <person name="Fulton B."/>
            <person name="Courtney L."/>
            <person name="Fronick C."/>
            <person name="Harrison M."/>
            <person name="Strong C."/>
            <person name="Farmer C."/>
            <person name="Delahaunty K."/>
            <person name="Markovic C."/>
            <person name="Hall O."/>
            <person name="Minx P."/>
            <person name="Tomlinson C."/>
            <person name="Mitreva M."/>
            <person name="Hou S."/>
            <person name="Chen J."/>
            <person name="Wollam A."/>
            <person name="Pepin K.H."/>
            <person name="Johnson M."/>
            <person name="Bhonagiri V."/>
            <person name="Zhang X."/>
            <person name="Suruliraj S."/>
            <person name="Warren W."/>
            <person name="Chinwalla A."/>
            <person name="Mardis E.R."/>
            <person name="Wilson R.K."/>
        </authorList>
    </citation>
    <scope>NUCLEOTIDE SEQUENCE [LARGE SCALE GENOMIC DNA]</scope>
    <source>
        <strain evidence="9 10">YIT 11816</strain>
    </source>
</reference>
<proteinExistence type="inferred from homology"/>
<dbReference type="Pfam" id="PF02631">
    <property type="entry name" value="RecX_HTH2"/>
    <property type="match status" value="1"/>
</dbReference>
<name>H3KD86_9BURK</name>
<evidence type="ECO:0000256" key="6">
    <source>
        <dbReference type="SAM" id="MobiDB-lite"/>
    </source>
</evidence>
<feature type="compositionally biased region" description="Basic and acidic residues" evidence="6">
    <location>
        <begin position="134"/>
        <end position="154"/>
    </location>
</feature>
<dbReference type="InterPro" id="IPR036388">
    <property type="entry name" value="WH-like_DNA-bd_sf"/>
</dbReference>
<evidence type="ECO:0000313" key="9">
    <source>
        <dbReference type="EMBL" id="EHY31925.1"/>
    </source>
</evidence>
<dbReference type="InterPro" id="IPR053925">
    <property type="entry name" value="RecX_HTH_3rd"/>
</dbReference>
<evidence type="ECO:0000259" key="7">
    <source>
        <dbReference type="Pfam" id="PF02631"/>
    </source>
</evidence>
<comment type="function">
    <text evidence="5">Modulates RecA activity.</text>
</comment>
<feature type="compositionally biased region" description="Acidic residues" evidence="6">
    <location>
        <begin position="180"/>
        <end position="198"/>
    </location>
</feature>
<dbReference type="RefSeq" id="WP_008541338.1">
    <property type="nucleotide sequence ID" value="NZ_JH604912.1"/>
</dbReference>
<feature type="domain" description="RecX third three-helical" evidence="8">
    <location>
        <begin position="310"/>
        <end position="350"/>
    </location>
</feature>
<feature type="compositionally biased region" description="Acidic residues" evidence="6">
    <location>
        <begin position="1"/>
        <end position="12"/>
    </location>
</feature>
<comment type="subcellular location">
    <subcellularLocation>
        <location evidence="1 5">Cytoplasm</location>
    </subcellularLocation>
</comment>
<dbReference type="GO" id="GO:0006282">
    <property type="term" value="P:regulation of DNA repair"/>
    <property type="evidence" value="ECO:0007669"/>
    <property type="project" value="UniProtKB-UniRule"/>
</dbReference>
<dbReference type="STRING" id="762967.HMPREF9440_00695"/>
<feature type="compositionally biased region" description="Low complexity" evidence="6">
    <location>
        <begin position="57"/>
        <end position="80"/>
    </location>
</feature>
<dbReference type="PANTHER" id="PTHR33602:SF1">
    <property type="entry name" value="REGULATORY PROTEIN RECX FAMILY PROTEIN"/>
    <property type="match status" value="1"/>
</dbReference>
<feature type="compositionally biased region" description="Basic and acidic residues" evidence="6">
    <location>
        <begin position="81"/>
        <end position="99"/>
    </location>
</feature>
<dbReference type="Pfam" id="PF21981">
    <property type="entry name" value="RecX_HTH3"/>
    <property type="match status" value="1"/>
</dbReference>
<feature type="region of interest" description="Disordered" evidence="6">
    <location>
        <begin position="1"/>
        <end position="212"/>
    </location>
</feature>
<evidence type="ECO:0000256" key="5">
    <source>
        <dbReference type="HAMAP-Rule" id="MF_01114"/>
    </source>
</evidence>
<dbReference type="InterPro" id="IPR003783">
    <property type="entry name" value="Regulatory_RecX"/>
</dbReference>
<accession>H3KD86</accession>
<keyword evidence="10" id="KW-1185">Reference proteome</keyword>
<evidence type="ECO:0000313" key="10">
    <source>
        <dbReference type="Proteomes" id="UP000004956"/>
    </source>
</evidence>
<dbReference type="Gene3D" id="1.10.10.10">
    <property type="entry name" value="Winged helix-like DNA-binding domain superfamily/Winged helix DNA-binding domain"/>
    <property type="match status" value="3"/>
</dbReference>
<gene>
    <name evidence="5" type="primary">recX</name>
    <name evidence="9" type="ORF">HMPREF9440_00695</name>
</gene>
<dbReference type="HOGENOM" id="CLU_760595_0_0_4"/>
<organism evidence="9 10">
    <name type="scientific">Sutterella parvirubra YIT 11816</name>
    <dbReference type="NCBI Taxonomy" id="762967"/>
    <lineage>
        <taxon>Bacteria</taxon>
        <taxon>Pseudomonadati</taxon>
        <taxon>Pseudomonadota</taxon>
        <taxon>Betaproteobacteria</taxon>
        <taxon>Burkholderiales</taxon>
        <taxon>Sutterellaceae</taxon>
        <taxon>Sutterella</taxon>
    </lineage>
</organism>
<dbReference type="PATRIC" id="fig|762967.3.peg.558"/>
<evidence type="ECO:0000256" key="3">
    <source>
        <dbReference type="ARBA" id="ARBA00018111"/>
    </source>
</evidence>
<evidence type="ECO:0000256" key="2">
    <source>
        <dbReference type="ARBA" id="ARBA00009695"/>
    </source>
</evidence>
<dbReference type="PANTHER" id="PTHR33602">
    <property type="entry name" value="REGULATORY PROTEIN RECX FAMILY PROTEIN"/>
    <property type="match status" value="1"/>
</dbReference>
<protein>
    <recommendedName>
        <fullName evidence="3 5">Regulatory protein RecX</fullName>
    </recommendedName>
</protein>
<dbReference type="OrthoDB" id="5295441at2"/>
<feature type="domain" description="RecX second three-helical" evidence="7">
    <location>
        <begin position="261"/>
        <end position="300"/>
    </location>
</feature>
<comment type="similarity">
    <text evidence="2 5">Belongs to the RecX family.</text>
</comment>
<evidence type="ECO:0000256" key="4">
    <source>
        <dbReference type="ARBA" id="ARBA00022490"/>
    </source>
</evidence>
<evidence type="ECO:0000256" key="1">
    <source>
        <dbReference type="ARBA" id="ARBA00004496"/>
    </source>
</evidence>
<dbReference type="GO" id="GO:0005737">
    <property type="term" value="C:cytoplasm"/>
    <property type="evidence" value="ECO:0007669"/>
    <property type="project" value="UniProtKB-SubCell"/>
</dbReference>
<evidence type="ECO:0000259" key="8">
    <source>
        <dbReference type="Pfam" id="PF21981"/>
    </source>
</evidence>
<dbReference type="InterPro" id="IPR053924">
    <property type="entry name" value="RecX_HTH_2nd"/>
</dbReference>
<keyword evidence="4 5" id="KW-0963">Cytoplasm</keyword>